<dbReference type="PATRIC" id="fig|817.53.peg.2305"/>
<organism evidence="1">
    <name type="scientific">Bacteroides fragilis</name>
    <dbReference type="NCBI Taxonomy" id="817"/>
    <lineage>
        <taxon>Bacteria</taxon>
        <taxon>Pseudomonadati</taxon>
        <taxon>Bacteroidota</taxon>
        <taxon>Bacteroidia</taxon>
        <taxon>Bacteroidales</taxon>
        <taxon>Bacteroidaceae</taxon>
        <taxon>Bacteroides</taxon>
    </lineage>
</organism>
<evidence type="ECO:0000313" key="1">
    <source>
        <dbReference type="EMBL" id="KFX74768.1"/>
    </source>
</evidence>
<gene>
    <name evidence="1" type="ORF">EE52_0211130</name>
</gene>
<reference evidence="1" key="2">
    <citation type="submission" date="2014-07" db="EMBL/GenBank/DDBJ databases">
        <title>Genetics and epidemiology of antimicrobial resistance in B. fragilis group.</title>
        <authorList>
            <person name="Sydenham T.V."/>
            <person name="Hasman H."/>
            <person name="Kemp M."/>
            <person name="Justesen U.S."/>
        </authorList>
    </citation>
    <scope>NUCLEOTIDE SEQUENCE [LARGE SCALE GENOMIC DNA]</scope>
    <source>
        <strain evidence="1">DCMOUH0018B</strain>
    </source>
</reference>
<name>A0A0I9S9K3_BACFG</name>
<reference evidence="1" key="1">
    <citation type="book" date="2014" name="THE 24TH EUROPEAN CONGRESS OF CLINICAL MICROBIOLOGY AND INFECTIOUS DISEASES" publisher="ECCMID 2014" city="Barcelona, Spain">
        <title>Identification of resistance genes in three multidrug-resistant Bacteroides fragilis isolates by whole genome sequencing.</title>
        <editorList>
            <person name="Unknown"/>
            <person name="A."/>
        </editorList>
        <authorList>
            <person name="Sydenham T.V."/>
            <person name="Hasman H."/>
            <person name="Wang M."/>
            <person name="Soki J."/>
            <person name="Nagy E."/>
            <person name="Justesen U.S."/>
        </authorList>
    </citation>
    <scope>NUCLEOTIDE SEQUENCE</scope>
    <source>
        <strain evidence="1">DCMOUH0018B</strain>
    </source>
</reference>
<dbReference type="EMBL" id="JMZZ02000108">
    <property type="protein sequence ID" value="KFX74768.1"/>
    <property type="molecule type" value="Genomic_DNA"/>
</dbReference>
<dbReference type="InterPro" id="IPR021638">
    <property type="entry name" value="DUF3244"/>
</dbReference>
<protein>
    <recommendedName>
        <fullName evidence="2">DUF3244 domain-containing protein</fullName>
    </recommendedName>
</protein>
<accession>A0A0I9S9K3</accession>
<comment type="caution">
    <text evidence="1">The sequence shown here is derived from an EMBL/GenBank/DDBJ whole genome shotgun (WGS) entry which is preliminary data.</text>
</comment>
<proteinExistence type="predicted"/>
<evidence type="ECO:0008006" key="2">
    <source>
        <dbReference type="Google" id="ProtNLM"/>
    </source>
</evidence>
<dbReference type="Gene3D" id="2.60.40.3080">
    <property type="match status" value="1"/>
</dbReference>
<dbReference type="AlphaFoldDB" id="A0A0I9S9K3"/>
<sequence>MDVFIKFAINFAVSNQKKQQVMEKVKLLFILSLLFCLVPRAITKNTSLNAVQERNISLSESWEVVRGLPSVEASINYEEELLYVKFNTTFDNVNIEIKDAHNTVLVHDLVHPIENMTYTISMKGLPLNKGYKLHIHNQYGEATGLFFL</sequence>
<dbReference type="Pfam" id="PF11589">
    <property type="entry name" value="DUF3244"/>
    <property type="match status" value="1"/>
</dbReference>